<feature type="region of interest" description="Disordered" evidence="1">
    <location>
        <begin position="521"/>
        <end position="540"/>
    </location>
</feature>
<dbReference type="InterPro" id="IPR001810">
    <property type="entry name" value="F-box_dom"/>
</dbReference>
<evidence type="ECO:0000313" key="4">
    <source>
        <dbReference type="Proteomes" id="UP000031737"/>
    </source>
</evidence>
<dbReference type="InterPro" id="IPR036047">
    <property type="entry name" value="F-box-like_dom_sf"/>
</dbReference>
<feature type="compositionally biased region" description="Low complexity" evidence="1">
    <location>
        <begin position="209"/>
        <end position="222"/>
    </location>
</feature>
<dbReference type="CDD" id="cd09917">
    <property type="entry name" value="F-box_SF"/>
    <property type="match status" value="1"/>
</dbReference>
<dbReference type="VEuPathDB" id="TriTrypDB:TRSC58_03601"/>
<feature type="compositionally biased region" description="Acidic residues" evidence="1">
    <location>
        <begin position="185"/>
        <end position="194"/>
    </location>
</feature>
<feature type="region of interest" description="Disordered" evidence="1">
    <location>
        <begin position="554"/>
        <end position="591"/>
    </location>
</feature>
<accession>A0A061IZW0</accession>
<dbReference type="PROSITE" id="PS50181">
    <property type="entry name" value="FBOX"/>
    <property type="match status" value="1"/>
</dbReference>
<feature type="compositionally biased region" description="Low complexity" evidence="1">
    <location>
        <begin position="263"/>
        <end position="274"/>
    </location>
</feature>
<dbReference type="SUPFAM" id="SSF81383">
    <property type="entry name" value="F-box domain"/>
    <property type="match status" value="1"/>
</dbReference>
<comment type="caution">
    <text evidence="3">The sequence shown here is derived from an EMBL/GenBank/DDBJ whole genome shotgun (WGS) entry which is preliminary data.</text>
</comment>
<dbReference type="AlphaFoldDB" id="A0A061IZW0"/>
<feature type="compositionally biased region" description="Basic and acidic residues" evidence="1">
    <location>
        <begin position="195"/>
        <end position="208"/>
    </location>
</feature>
<evidence type="ECO:0000256" key="1">
    <source>
        <dbReference type="SAM" id="MobiDB-lite"/>
    </source>
</evidence>
<name>A0A061IZW0_TRYRA</name>
<reference evidence="3 4" key="1">
    <citation type="submission" date="2013-07" db="EMBL/GenBank/DDBJ databases">
        <authorList>
            <person name="Stoco P.H."/>
            <person name="Wagner G."/>
            <person name="Gerber A."/>
            <person name="Zaha A."/>
            <person name="Thompson C."/>
            <person name="Bartholomeu D.C."/>
            <person name="Luckemeyer D.D."/>
            <person name="Bahia D."/>
            <person name="Loreto E."/>
            <person name="Prestes E.B."/>
            <person name="Lima F.M."/>
            <person name="Rodrigues-Luiz G."/>
            <person name="Vallejo G.A."/>
            <person name="Filho J.F."/>
            <person name="Monteiro K.M."/>
            <person name="Tyler K.M."/>
            <person name="de Almeida L.G."/>
            <person name="Ortiz M.F."/>
            <person name="Siervo M.A."/>
            <person name="de Moraes M.H."/>
            <person name="Cunha O.L."/>
            <person name="Mendonca-Neto R."/>
            <person name="Silva R."/>
            <person name="Teixeira S.M."/>
            <person name="Murta S.M."/>
            <person name="Sincero T.C."/>
            <person name="Mendes T.A."/>
            <person name="Urmenyi T.P."/>
            <person name="Silva V.G."/>
            <person name="da Rocha W.D."/>
            <person name="Andersson B."/>
            <person name="Romanha A.J."/>
            <person name="Steindel M."/>
            <person name="de Vasconcelos A.T."/>
            <person name="Grisard E.C."/>
        </authorList>
    </citation>
    <scope>NUCLEOTIDE SEQUENCE [LARGE SCALE GENOMIC DNA]</scope>
    <source>
        <strain evidence="3 4">SC58</strain>
    </source>
</reference>
<keyword evidence="4" id="KW-1185">Reference proteome</keyword>
<dbReference type="EMBL" id="AUPL01003601">
    <property type="protein sequence ID" value="ESL08693.1"/>
    <property type="molecule type" value="Genomic_DNA"/>
</dbReference>
<dbReference type="OrthoDB" id="248330at2759"/>
<evidence type="ECO:0000259" key="2">
    <source>
        <dbReference type="PROSITE" id="PS50181"/>
    </source>
</evidence>
<feature type="region of interest" description="Disordered" evidence="1">
    <location>
        <begin position="171"/>
        <end position="291"/>
    </location>
</feature>
<gene>
    <name evidence="3" type="ORF">TRSC58_03601</name>
</gene>
<proteinExistence type="predicted"/>
<organism evidence="3 4">
    <name type="scientific">Trypanosoma rangeli SC58</name>
    <dbReference type="NCBI Taxonomy" id="429131"/>
    <lineage>
        <taxon>Eukaryota</taxon>
        <taxon>Discoba</taxon>
        <taxon>Euglenozoa</taxon>
        <taxon>Kinetoplastea</taxon>
        <taxon>Metakinetoplastina</taxon>
        <taxon>Trypanosomatida</taxon>
        <taxon>Trypanosomatidae</taxon>
        <taxon>Trypanosoma</taxon>
        <taxon>Herpetosoma</taxon>
    </lineage>
</organism>
<dbReference type="PANTHER" id="PTHR37561:SF3">
    <property type="entry name" value="F-BOX DOMAIN-CONTAINING PROTEIN"/>
    <property type="match status" value="1"/>
</dbReference>
<dbReference type="PANTHER" id="PTHR37561">
    <property type="entry name" value="F-BOX DOMAIN-CONTAINING PROTEIN"/>
    <property type="match status" value="1"/>
</dbReference>
<feature type="domain" description="F-box" evidence="2">
    <location>
        <begin position="312"/>
        <end position="351"/>
    </location>
</feature>
<dbReference type="Proteomes" id="UP000031737">
    <property type="component" value="Unassembled WGS sequence"/>
</dbReference>
<evidence type="ECO:0000313" key="3">
    <source>
        <dbReference type="EMBL" id="ESL08693.1"/>
    </source>
</evidence>
<protein>
    <recommendedName>
        <fullName evidence="2">F-box domain-containing protein</fullName>
    </recommendedName>
</protein>
<feature type="compositionally biased region" description="Polar residues" evidence="1">
    <location>
        <begin position="531"/>
        <end position="540"/>
    </location>
</feature>
<sequence>MKEKQTYKERECLTPRLIARRRRSGTCGGLWELGEEIKKLEATMRHNMAAKLETVSDDVASSAAMENYKDLDYGERTRHADSPLVLRQAQLLGLLLLVSAALPSTLPTLEELALMSASASVTYPLGADVFRTSFNFYREDDWNAVEEVETKAQGERMFDYAGAGASKLWEADVTETDAQLRRNTDEEDEEEEEDTNNKKVREGRRKAAEVAAGQAVGGAQVETATPGKPRGMLVVSESHPLMPIDTDRHSTASGSSIGGGGSSSHLVSGSTCTSFASTPRRALHPPKGVPSHCRSSVDYRLEAMDMKDEECGGRFESLPDSVLQSILLFLSFPEVIALLTTNKRLNGLVRRAFGVNECGVFCIPAFTGHPSPSGRYGGQFARSKTHGEGNKQGVTGGPKKTIRLFFGQQRRDNHPSSLRHLLNFLVPDVLIPQMEAHTNALNGRGKGCTWVFVTSQEDAKRLMQFNKLIFLDVNADGKEVYMVAPPRSRAWLQDRAESVGRWATRPMCLPRQPMVIEIPEKQSTKRKRIKSQLQNQKDAQIQQVETECVRKLESVHGQREEQESQEDVSQVKREEQLAMTPSPAAVSAESDVDTTTPLWGESHDAEHAVDEASSCDAATPQLQHMRGGAVEASASPFPQWNALRCSRQCIHDPYSTVYVFYSNEYTTTVCLDGDRYRHDPYIYNPLWEPAEPQMLAVIKEPAWGA</sequence>